<dbReference type="AlphaFoldDB" id="A0A7K1LNV6"/>
<accession>A0A7K1LNV6</accession>
<dbReference type="EMBL" id="VJVW01000003">
    <property type="protein sequence ID" value="MUP42479.1"/>
    <property type="molecule type" value="Genomic_DNA"/>
</dbReference>
<evidence type="ECO:0000313" key="2">
    <source>
        <dbReference type="Proteomes" id="UP000460416"/>
    </source>
</evidence>
<dbReference type="RefSeq" id="WP_156275703.1">
    <property type="nucleotide sequence ID" value="NZ_BAABGI010000003.1"/>
</dbReference>
<name>A0A7K1LNV6_9FLAO</name>
<gene>
    <name evidence="1" type="ORF">FLP08_07835</name>
</gene>
<sequence>MLKLLEKQGPKLSSELIKIITRKDKISNDAARKRLQRLSAPITKIKGLFSDNQAFYHLQSQYKKPIFYEGLYRAFEIAGRKYYALLLAIEYHSGYIKENELASYSFSPIRKLKGHKKFENLIDELVELGVLLKQDDYIKINPQLAERDNFNHHKAIETAKNFVLIQFSDWARKIGLTSYNTATFHSQFGLFSWSFVSPSYVSTLTNYKNKKINPGFIVADVLVGNKPNKENVNFFIQKIEILKQIKGLPQFLGFLIVDDIDLETLNRLKDKGIIVGFVDKLFGDEYKELLQSLITTVTNAGAILKTNPEAYLDLITKLNKLVEGKTNNLKGDLFELAVGYYHSNFCQSLDIGKLINHLGELREIDVFAVYADKIVIAECKGYKSKIDRDQLEEWLSKKVSVIRKWLIDQNYYSNRTLIFEYWSSGGYTKEAIDFIKTKTFRKFKVVFIDQKELIKKSKEIPSKKFKEILDQYYIPEI</sequence>
<proteinExistence type="predicted"/>
<comment type="caution">
    <text evidence="1">The sequence shown here is derived from an EMBL/GenBank/DDBJ whole genome shotgun (WGS) entry which is preliminary data.</text>
</comment>
<reference evidence="1 2" key="1">
    <citation type="submission" date="2019-07" db="EMBL/GenBank/DDBJ databases">
        <title>Gramella aestuarii sp. nov., isolated from a tidal flat, and emended description of Gramella echinicola.</title>
        <authorList>
            <person name="Liu L."/>
        </authorList>
    </citation>
    <scope>NUCLEOTIDE SEQUENCE [LARGE SCALE GENOMIC DNA]</scope>
    <source>
        <strain evidence="1 2">BS12</strain>
    </source>
</reference>
<evidence type="ECO:0008006" key="3">
    <source>
        <dbReference type="Google" id="ProtNLM"/>
    </source>
</evidence>
<dbReference type="SUPFAM" id="SSF52980">
    <property type="entry name" value="Restriction endonuclease-like"/>
    <property type="match status" value="1"/>
</dbReference>
<keyword evidence="2" id="KW-1185">Reference proteome</keyword>
<dbReference type="OrthoDB" id="735874at2"/>
<protein>
    <recommendedName>
        <fullName evidence="3">NERD domain-containing protein</fullName>
    </recommendedName>
</protein>
<dbReference type="InterPro" id="IPR011335">
    <property type="entry name" value="Restrct_endonuc-II-like"/>
</dbReference>
<organism evidence="1 2">
    <name type="scientific">Christiangramia aestuarii</name>
    <dbReference type="NCBI Taxonomy" id="1028746"/>
    <lineage>
        <taxon>Bacteria</taxon>
        <taxon>Pseudomonadati</taxon>
        <taxon>Bacteroidota</taxon>
        <taxon>Flavobacteriia</taxon>
        <taxon>Flavobacteriales</taxon>
        <taxon>Flavobacteriaceae</taxon>
        <taxon>Christiangramia</taxon>
    </lineage>
</organism>
<evidence type="ECO:0000313" key="1">
    <source>
        <dbReference type="EMBL" id="MUP42479.1"/>
    </source>
</evidence>
<dbReference type="Proteomes" id="UP000460416">
    <property type="component" value="Unassembled WGS sequence"/>
</dbReference>